<accession>A0A7J0E2M9</accession>
<evidence type="ECO:0000313" key="6">
    <source>
        <dbReference type="Proteomes" id="UP000585474"/>
    </source>
</evidence>
<evidence type="ECO:0000256" key="1">
    <source>
        <dbReference type="ARBA" id="ARBA00009592"/>
    </source>
</evidence>
<evidence type="ECO:0000313" key="5">
    <source>
        <dbReference type="EMBL" id="GFY80765.1"/>
    </source>
</evidence>
<keyword evidence="3" id="KW-0677">Repeat</keyword>
<keyword evidence="2" id="KW-0433">Leucine-rich repeat</keyword>
<organism evidence="5 6">
    <name type="scientific">Actinidia rufa</name>
    <dbReference type="NCBI Taxonomy" id="165716"/>
    <lineage>
        <taxon>Eukaryota</taxon>
        <taxon>Viridiplantae</taxon>
        <taxon>Streptophyta</taxon>
        <taxon>Embryophyta</taxon>
        <taxon>Tracheophyta</taxon>
        <taxon>Spermatophyta</taxon>
        <taxon>Magnoliopsida</taxon>
        <taxon>eudicotyledons</taxon>
        <taxon>Gunneridae</taxon>
        <taxon>Pentapetalae</taxon>
        <taxon>asterids</taxon>
        <taxon>Ericales</taxon>
        <taxon>Actinidiaceae</taxon>
        <taxon>Actinidia</taxon>
    </lineage>
</organism>
<dbReference type="PANTHER" id="PTHR48062">
    <property type="entry name" value="RECEPTOR-LIKE PROTEIN 14"/>
    <property type="match status" value="1"/>
</dbReference>
<feature type="region of interest" description="Disordered" evidence="4">
    <location>
        <begin position="115"/>
        <end position="139"/>
    </location>
</feature>
<dbReference type="InterPro" id="IPR051502">
    <property type="entry name" value="RLP_Defense_Trigger"/>
</dbReference>
<reference evidence="5 6" key="1">
    <citation type="submission" date="2019-07" db="EMBL/GenBank/DDBJ databases">
        <title>De Novo Assembly of kiwifruit Actinidia rufa.</title>
        <authorList>
            <person name="Sugita-Konishi S."/>
            <person name="Sato K."/>
            <person name="Mori E."/>
            <person name="Abe Y."/>
            <person name="Kisaki G."/>
            <person name="Hamano K."/>
            <person name="Suezawa K."/>
            <person name="Otani M."/>
            <person name="Fukuda T."/>
            <person name="Manabe T."/>
            <person name="Gomi K."/>
            <person name="Tabuchi M."/>
            <person name="Akimitsu K."/>
            <person name="Kataoka I."/>
        </authorList>
    </citation>
    <scope>NUCLEOTIDE SEQUENCE [LARGE SCALE GENOMIC DNA]</scope>
    <source>
        <strain evidence="6">cv. Fuchu</strain>
    </source>
</reference>
<comment type="similarity">
    <text evidence="1">Belongs to the RLP family.</text>
</comment>
<dbReference type="Proteomes" id="UP000585474">
    <property type="component" value="Unassembled WGS sequence"/>
</dbReference>
<comment type="caution">
    <text evidence="5">The sequence shown here is derived from an EMBL/GenBank/DDBJ whole genome shotgun (WGS) entry which is preliminary data.</text>
</comment>
<sequence length="139" mass="15217">MSSTSQSGAIRGNFSMQVTFCPLSCLRITADHCPLDKPWHGYPVELAIERQLNSDTCLSLDSVIFRLEVFGVAHNNLSGATPDKAQFLTFEESSYEGNSLICGPPLHNSCTETLPTSTMQEDKDEEGDGSGFMDMESLM</sequence>
<evidence type="ECO:0000256" key="3">
    <source>
        <dbReference type="ARBA" id="ARBA00022737"/>
    </source>
</evidence>
<evidence type="ECO:0000256" key="4">
    <source>
        <dbReference type="SAM" id="MobiDB-lite"/>
    </source>
</evidence>
<gene>
    <name evidence="5" type="ORF">Acr_01g0005740</name>
</gene>
<name>A0A7J0E2M9_9ERIC</name>
<dbReference type="Gene3D" id="3.80.10.10">
    <property type="entry name" value="Ribonuclease Inhibitor"/>
    <property type="match status" value="1"/>
</dbReference>
<evidence type="ECO:0000256" key="2">
    <source>
        <dbReference type="ARBA" id="ARBA00022614"/>
    </source>
</evidence>
<dbReference type="AlphaFoldDB" id="A0A7J0E2M9"/>
<dbReference type="EMBL" id="BJWL01000001">
    <property type="protein sequence ID" value="GFY80765.1"/>
    <property type="molecule type" value="Genomic_DNA"/>
</dbReference>
<proteinExistence type="inferred from homology"/>
<dbReference type="InterPro" id="IPR032675">
    <property type="entry name" value="LRR_dom_sf"/>
</dbReference>
<dbReference type="PANTHER" id="PTHR48062:SF21">
    <property type="entry name" value="RECEPTOR-LIKE PROTEIN 12"/>
    <property type="match status" value="1"/>
</dbReference>
<dbReference type="OrthoDB" id="544346at2759"/>
<keyword evidence="6" id="KW-1185">Reference proteome</keyword>
<protein>
    <submittedName>
        <fullName evidence="5">Uncharacterized protein</fullName>
    </submittedName>
</protein>